<evidence type="ECO:0000313" key="2">
    <source>
        <dbReference type="Proteomes" id="UP000053989"/>
    </source>
</evidence>
<dbReference type="HOGENOM" id="CLU_2607431_0_0_1"/>
<name>A0A0C3DT58_9AGAM</name>
<organism evidence="1 2">
    <name type="scientific">Scleroderma citrinum Foug A</name>
    <dbReference type="NCBI Taxonomy" id="1036808"/>
    <lineage>
        <taxon>Eukaryota</taxon>
        <taxon>Fungi</taxon>
        <taxon>Dikarya</taxon>
        <taxon>Basidiomycota</taxon>
        <taxon>Agaricomycotina</taxon>
        <taxon>Agaricomycetes</taxon>
        <taxon>Agaricomycetidae</taxon>
        <taxon>Boletales</taxon>
        <taxon>Sclerodermatineae</taxon>
        <taxon>Sclerodermataceae</taxon>
        <taxon>Scleroderma</taxon>
    </lineage>
</organism>
<dbReference type="AlphaFoldDB" id="A0A0C3DT58"/>
<reference evidence="2" key="2">
    <citation type="submission" date="2015-01" db="EMBL/GenBank/DDBJ databases">
        <title>Evolutionary Origins and Diversification of the Mycorrhizal Mutualists.</title>
        <authorList>
            <consortium name="DOE Joint Genome Institute"/>
            <consortium name="Mycorrhizal Genomics Consortium"/>
            <person name="Kohler A."/>
            <person name="Kuo A."/>
            <person name="Nagy L.G."/>
            <person name="Floudas D."/>
            <person name="Copeland A."/>
            <person name="Barry K.W."/>
            <person name="Cichocki N."/>
            <person name="Veneault-Fourrey C."/>
            <person name="LaButti K."/>
            <person name="Lindquist E.A."/>
            <person name="Lipzen A."/>
            <person name="Lundell T."/>
            <person name="Morin E."/>
            <person name="Murat C."/>
            <person name="Riley R."/>
            <person name="Ohm R."/>
            <person name="Sun H."/>
            <person name="Tunlid A."/>
            <person name="Henrissat B."/>
            <person name="Grigoriev I.V."/>
            <person name="Hibbett D.S."/>
            <person name="Martin F."/>
        </authorList>
    </citation>
    <scope>NUCLEOTIDE SEQUENCE [LARGE SCALE GENOMIC DNA]</scope>
    <source>
        <strain evidence="2">Foug A</strain>
    </source>
</reference>
<accession>A0A0C3DT58</accession>
<dbReference type="EMBL" id="KN822077">
    <property type="protein sequence ID" value="KIM59111.1"/>
    <property type="molecule type" value="Genomic_DNA"/>
</dbReference>
<evidence type="ECO:0000313" key="1">
    <source>
        <dbReference type="EMBL" id="KIM59111.1"/>
    </source>
</evidence>
<sequence>MIIPEGLNGLVGYLICITSGLKIYRTGAQMQIYSLFYIILLERYSSTWMLDDEARSSSGTHSLIVTTYTSTIPETRCYM</sequence>
<keyword evidence="2" id="KW-1185">Reference proteome</keyword>
<dbReference type="Proteomes" id="UP000053989">
    <property type="component" value="Unassembled WGS sequence"/>
</dbReference>
<reference evidence="1 2" key="1">
    <citation type="submission" date="2014-04" db="EMBL/GenBank/DDBJ databases">
        <authorList>
            <consortium name="DOE Joint Genome Institute"/>
            <person name="Kuo A."/>
            <person name="Kohler A."/>
            <person name="Nagy L.G."/>
            <person name="Floudas D."/>
            <person name="Copeland A."/>
            <person name="Barry K.W."/>
            <person name="Cichocki N."/>
            <person name="Veneault-Fourrey C."/>
            <person name="LaButti K."/>
            <person name="Lindquist E.A."/>
            <person name="Lipzen A."/>
            <person name="Lundell T."/>
            <person name="Morin E."/>
            <person name="Murat C."/>
            <person name="Sun H."/>
            <person name="Tunlid A."/>
            <person name="Henrissat B."/>
            <person name="Grigoriev I.V."/>
            <person name="Hibbett D.S."/>
            <person name="Martin F."/>
            <person name="Nordberg H.P."/>
            <person name="Cantor M.N."/>
            <person name="Hua S.X."/>
        </authorList>
    </citation>
    <scope>NUCLEOTIDE SEQUENCE [LARGE SCALE GENOMIC DNA]</scope>
    <source>
        <strain evidence="1 2">Foug A</strain>
    </source>
</reference>
<protein>
    <submittedName>
        <fullName evidence="1">Uncharacterized protein</fullName>
    </submittedName>
</protein>
<gene>
    <name evidence="1" type="ORF">SCLCIDRAFT_1039546</name>
</gene>
<proteinExistence type="predicted"/>
<dbReference type="InParanoid" id="A0A0C3DT58"/>